<dbReference type="Pfam" id="PF02588">
    <property type="entry name" value="YitT_membrane"/>
    <property type="match status" value="1"/>
</dbReference>
<evidence type="ECO:0000313" key="8">
    <source>
        <dbReference type="EMBL" id="MBA2132645.1"/>
    </source>
</evidence>
<dbReference type="InterPro" id="IPR019264">
    <property type="entry name" value="DUF2179"/>
</dbReference>
<reference evidence="8" key="1">
    <citation type="submission" date="2020-06" db="EMBL/GenBank/DDBJ databases">
        <title>Novel chitinolytic bacterium.</title>
        <authorList>
            <person name="Ungkulpasvich U."/>
            <person name="Kosugi A."/>
            <person name="Uke A."/>
        </authorList>
    </citation>
    <scope>NUCLEOTIDE SEQUENCE</scope>
    <source>
        <strain evidence="8">UUS1-1</strain>
    </source>
</reference>
<evidence type="ECO:0000256" key="4">
    <source>
        <dbReference type="ARBA" id="ARBA00022989"/>
    </source>
</evidence>
<evidence type="ECO:0000256" key="5">
    <source>
        <dbReference type="ARBA" id="ARBA00023136"/>
    </source>
</evidence>
<keyword evidence="4 6" id="KW-1133">Transmembrane helix</keyword>
<feature type="transmembrane region" description="Helical" evidence="6">
    <location>
        <begin position="15"/>
        <end position="37"/>
    </location>
</feature>
<comment type="caution">
    <text evidence="8">The sequence shown here is derived from an EMBL/GenBank/DDBJ whole genome shotgun (WGS) entry which is preliminary data.</text>
</comment>
<dbReference type="PIRSF" id="PIRSF006483">
    <property type="entry name" value="Membrane_protein_YitT"/>
    <property type="match status" value="1"/>
</dbReference>
<evidence type="ECO:0000256" key="2">
    <source>
        <dbReference type="ARBA" id="ARBA00022475"/>
    </source>
</evidence>
<organism evidence="8 9">
    <name type="scientific">Capillibacterium thermochitinicola</name>
    <dbReference type="NCBI Taxonomy" id="2699427"/>
    <lineage>
        <taxon>Bacteria</taxon>
        <taxon>Bacillati</taxon>
        <taxon>Bacillota</taxon>
        <taxon>Capillibacterium</taxon>
    </lineage>
</organism>
<dbReference type="PANTHER" id="PTHR33545:SF5">
    <property type="entry name" value="UPF0750 MEMBRANE PROTEIN YITT"/>
    <property type="match status" value="1"/>
</dbReference>
<dbReference type="GO" id="GO:0005886">
    <property type="term" value="C:plasma membrane"/>
    <property type="evidence" value="ECO:0007669"/>
    <property type="project" value="UniProtKB-SubCell"/>
</dbReference>
<feature type="transmembrane region" description="Helical" evidence="6">
    <location>
        <begin position="147"/>
        <end position="174"/>
    </location>
</feature>
<dbReference type="Gene3D" id="3.30.70.120">
    <property type="match status" value="1"/>
</dbReference>
<proteinExistence type="predicted"/>
<protein>
    <submittedName>
        <fullName evidence="8">YitT family protein</fullName>
    </submittedName>
</protein>
<name>A0A8J6HZA9_9FIRM</name>
<dbReference type="InterPro" id="IPR015867">
    <property type="entry name" value="N-reg_PII/ATP_PRibTrfase_C"/>
</dbReference>
<keyword evidence="9" id="KW-1185">Reference proteome</keyword>
<sequence>MAKGKGNGGRLKREFIDYLGVFLGVNLTALGLVWFLIPNKIAAGGVSGVATILYYLFQWPVGAVILLVNIPLFLACLLVFGPAIGMKTVFGTVLLAAVVEYWGALVHPLTLDPLLGALWGGVLAGAGVGVTLRYHGTTGGTDLAAKLLAHFSALSMGQAVLLLDGLVIAMAGLVFKSVDLMLYALISIVVSGKIIDGVLDGFNYSKGVYIISDRSEQIAQRVLNELNRGVTGLAGRGIYSGKHREVLLCVIGRTEEMRLKRLVKEEDPNAFVIITNVHEVLGEGFKE</sequence>
<dbReference type="Pfam" id="PF10035">
    <property type="entry name" value="DUF2179"/>
    <property type="match status" value="1"/>
</dbReference>
<dbReference type="CDD" id="cd16380">
    <property type="entry name" value="YitT_C"/>
    <property type="match status" value="1"/>
</dbReference>
<dbReference type="RefSeq" id="WP_181339099.1">
    <property type="nucleotide sequence ID" value="NZ_JAAKDE010000006.1"/>
</dbReference>
<accession>A0A8J6HZA9</accession>
<dbReference type="EMBL" id="JAAKDE010000006">
    <property type="protein sequence ID" value="MBA2132645.1"/>
    <property type="molecule type" value="Genomic_DNA"/>
</dbReference>
<evidence type="ECO:0000313" key="9">
    <source>
        <dbReference type="Proteomes" id="UP000657177"/>
    </source>
</evidence>
<dbReference type="AlphaFoldDB" id="A0A8J6HZA9"/>
<feature type="transmembrane region" description="Helical" evidence="6">
    <location>
        <begin position="117"/>
        <end position="135"/>
    </location>
</feature>
<feature type="transmembrane region" description="Helical" evidence="6">
    <location>
        <begin position="180"/>
        <end position="199"/>
    </location>
</feature>
<feature type="transmembrane region" description="Helical" evidence="6">
    <location>
        <begin position="88"/>
        <end position="105"/>
    </location>
</feature>
<comment type="subcellular location">
    <subcellularLocation>
        <location evidence="1">Cell membrane</location>
        <topology evidence="1">Multi-pass membrane protein</topology>
    </subcellularLocation>
</comment>
<dbReference type="PANTHER" id="PTHR33545">
    <property type="entry name" value="UPF0750 MEMBRANE PROTEIN YITT-RELATED"/>
    <property type="match status" value="1"/>
</dbReference>
<gene>
    <name evidence="8" type="ORF">G5B42_03695</name>
</gene>
<feature type="domain" description="DUF2179" evidence="7">
    <location>
        <begin position="228"/>
        <end position="282"/>
    </location>
</feature>
<dbReference type="Proteomes" id="UP000657177">
    <property type="component" value="Unassembled WGS sequence"/>
</dbReference>
<keyword evidence="5 6" id="KW-0472">Membrane</keyword>
<keyword evidence="3 6" id="KW-0812">Transmembrane</keyword>
<feature type="transmembrane region" description="Helical" evidence="6">
    <location>
        <begin position="57"/>
        <end position="81"/>
    </location>
</feature>
<dbReference type="InterPro" id="IPR003740">
    <property type="entry name" value="YitT"/>
</dbReference>
<evidence type="ECO:0000256" key="3">
    <source>
        <dbReference type="ARBA" id="ARBA00022692"/>
    </source>
</evidence>
<keyword evidence="2" id="KW-1003">Cell membrane</keyword>
<evidence type="ECO:0000256" key="1">
    <source>
        <dbReference type="ARBA" id="ARBA00004651"/>
    </source>
</evidence>
<evidence type="ECO:0000256" key="6">
    <source>
        <dbReference type="SAM" id="Phobius"/>
    </source>
</evidence>
<dbReference type="InterPro" id="IPR051461">
    <property type="entry name" value="UPF0750_membrane"/>
</dbReference>
<evidence type="ECO:0000259" key="7">
    <source>
        <dbReference type="Pfam" id="PF10035"/>
    </source>
</evidence>